<dbReference type="InterPro" id="IPR008457">
    <property type="entry name" value="Cu-R_CopD_dom"/>
</dbReference>
<dbReference type="Proteomes" id="UP000192775">
    <property type="component" value="Plasmid unnamed2"/>
</dbReference>
<organism evidence="6 7">
    <name type="scientific">Cnuibacter physcomitrellae</name>
    <dbReference type="NCBI Taxonomy" id="1619308"/>
    <lineage>
        <taxon>Bacteria</taxon>
        <taxon>Bacillati</taxon>
        <taxon>Actinomycetota</taxon>
        <taxon>Actinomycetes</taxon>
        <taxon>Micrococcales</taxon>
        <taxon>Microbacteriaceae</taxon>
        <taxon>Cnuibacter</taxon>
    </lineage>
</organism>
<keyword evidence="4" id="KW-1133">Transmembrane helix</keyword>
<dbReference type="Pfam" id="PF05425">
    <property type="entry name" value="CopD"/>
    <property type="match status" value="1"/>
</dbReference>
<evidence type="ECO:0000256" key="2">
    <source>
        <dbReference type="ARBA" id="ARBA00022475"/>
    </source>
</evidence>
<accession>A0A1X9LTL8</accession>
<dbReference type="KEGG" id="cphy:B5808_20365"/>
<keyword evidence="7" id="KW-1185">Reference proteome</keyword>
<dbReference type="GO" id="GO:0006825">
    <property type="term" value="P:copper ion transport"/>
    <property type="evidence" value="ECO:0007669"/>
    <property type="project" value="InterPro"/>
</dbReference>
<reference evidence="6 7" key="1">
    <citation type="submission" date="2017-04" db="EMBL/GenBank/DDBJ databases">
        <authorList>
            <person name="Afonso C.L."/>
            <person name="Miller P.J."/>
            <person name="Scott M.A."/>
            <person name="Spackman E."/>
            <person name="Goraichik I."/>
            <person name="Dimitrov K.M."/>
            <person name="Suarez D.L."/>
            <person name="Swayne D.E."/>
        </authorList>
    </citation>
    <scope>NUCLEOTIDE SEQUENCE [LARGE SCALE GENOMIC DNA]</scope>
    <source>
        <strain evidence="7">XA(T)</strain>
        <plasmid evidence="7">Plasmid unnamed2</plasmid>
    </source>
</reference>
<evidence type="ECO:0000256" key="3">
    <source>
        <dbReference type="ARBA" id="ARBA00022692"/>
    </source>
</evidence>
<name>A0A1X9LTL8_9MICO</name>
<keyword evidence="5" id="KW-0472">Membrane</keyword>
<dbReference type="RefSeq" id="WP_085021887.1">
    <property type="nucleotide sequence ID" value="NZ_BMHD01000004.1"/>
</dbReference>
<geneLocation type="plasmid" evidence="6">
    <name>unnamed2</name>
</geneLocation>
<dbReference type="EMBL" id="CP020717">
    <property type="protein sequence ID" value="ARJ07752.1"/>
    <property type="molecule type" value="Genomic_DNA"/>
</dbReference>
<dbReference type="InterPro" id="IPR032694">
    <property type="entry name" value="CopC/D"/>
</dbReference>
<evidence type="ECO:0000313" key="6">
    <source>
        <dbReference type="EMBL" id="ARJ07752.1"/>
    </source>
</evidence>
<dbReference type="AlphaFoldDB" id="A0A1X9LTL8"/>
<dbReference type="PANTHER" id="PTHR34820:SF4">
    <property type="entry name" value="INNER MEMBRANE PROTEIN YEBZ"/>
    <property type="match status" value="1"/>
</dbReference>
<evidence type="ECO:0000313" key="7">
    <source>
        <dbReference type="Proteomes" id="UP000192775"/>
    </source>
</evidence>
<dbReference type="InterPro" id="IPR019108">
    <property type="entry name" value="Caa3_assmbl_CtaG-rel"/>
</dbReference>
<protein>
    <submittedName>
        <fullName evidence="6">Uncharacterized protein</fullName>
    </submittedName>
</protein>
<comment type="subcellular location">
    <subcellularLocation>
        <location evidence="1">Cell membrane</location>
        <topology evidence="1">Multi-pass membrane protein</topology>
    </subcellularLocation>
</comment>
<keyword evidence="2" id="KW-1003">Cell membrane</keyword>
<keyword evidence="3" id="KW-0812">Transmembrane</keyword>
<dbReference type="Pfam" id="PF09678">
    <property type="entry name" value="Caa3_CtaG"/>
    <property type="match status" value="1"/>
</dbReference>
<dbReference type="PANTHER" id="PTHR34820">
    <property type="entry name" value="INNER MEMBRANE PROTEIN YEBZ"/>
    <property type="match status" value="1"/>
</dbReference>
<evidence type="ECO:0000256" key="4">
    <source>
        <dbReference type="ARBA" id="ARBA00022989"/>
    </source>
</evidence>
<dbReference type="GO" id="GO:0005886">
    <property type="term" value="C:plasma membrane"/>
    <property type="evidence" value="ECO:0007669"/>
    <property type="project" value="UniProtKB-SubCell"/>
</dbReference>
<gene>
    <name evidence="6" type="ORF">B5808_20365</name>
</gene>
<proteinExistence type="predicted"/>
<evidence type="ECO:0000256" key="1">
    <source>
        <dbReference type="ARBA" id="ARBA00004651"/>
    </source>
</evidence>
<evidence type="ECO:0000256" key="5">
    <source>
        <dbReference type="ARBA" id="ARBA00023136"/>
    </source>
</evidence>
<keyword evidence="6" id="KW-0614">Plasmid</keyword>
<sequence length="664" mass="70940">MTEHAGPKARWGIWLLLLSPALLAITAVTLGTLLAIATLDSTRTLLIDAGPAIDILLPPARIVVDLASAGTIGALVLAATAVPARTALSSRLLDIAAGCAAVWALAALGTSLLAYFDLAGPVRWNILGASYGQFLTEVALGQAWLATVLMAAGLAVLAFAVRSPVGTGILASVSFVALIPLALQGHAAGAGSHSAATTALWMHTAGAAVWVGGLAVTAYASTRTDVNRPALLQRYSTIALIGFIVVALSGVVSAALRLAEPSQLFTTDYGRLLLVKIIALLLLGAAGAAQRRWVINRLVPSLHPRRLLALLVTGELTVMGVASGAAAILARTAPPVTEQLAVTAAQRLSGQDLPLPLEPARFLDQWAIDPIWLTIAGFGIVLYAVGVRRLRKRGDRWHPGRTVSWISGLLVLVYLTNGAPSVYGVYLFSSHMLEHMALSMLVPILLVLGAPITLAMRTIPPRTDNSQGAREWIMSLVHSPLTRVLTHPLVAAVLFAGSTVAFYYTPLFDWAVRDPVGHQWMIAHFLVVGYLFALSLIGIDPVPYRFPYPLRLLTLLIVMAFHAFFGLALMSSNDLLLPDWYGVIAEGWTLDPLADQRSAGGIAWSVGEIPTLALVIVMITLWSRADEREARRLDRRATRSGDVDLADYNAMLRQLGDRDRNVQR</sequence>